<dbReference type="GO" id="GO:0008897">
    <property type="term" value="F:holo-[acyl-carrier-protein] synthase activity"/>
    <property type="evidence" value="ECO:0007669"/>
    <property type="project" value="InterPro"/>
</dbReference>
<accession>A0A158G673</accession>
<dbReference type="InterPro" id="IPR037143">
    <property type="entry name" value="4-PPantetheinyl_Trfase_dom_sf"/>
</dbReference>
<dbReference type="RefSeq" id="WP_060818878.1">
    <property type="nucleotide sequence ID" value="NZ_FCOC02000005.1"/>
</dbReference>
<dbReference type="AlphaFoldDB" id="A0A158G673"/>
<dbReference type="GO" id="GO:0000287">
    <property type="term" value="F:magnesium ion binding"/>
    <property type="evidence" value="ECO:0007669"/>
    <property type="project" value="InterPro"/>
</dbReference>
<gene>
    <name evidence="1" type="ORF">AWB64_02280</name>
</gene>
<name>A0A158G673_CABSO</name>
<dbReference type="EMBL" id="FCOC02000005">
    <property type="protein sequence ID" value="SAL27542.1"/>
    <property type="molecule type" value="Genomic_DNA"/>
</dbReference>
<evidence type="ECO:0000313" key="1">
    <source>
        <dbReference type="EMBL" id="SAL27542.1"/>
    </source>
</evidence>
<protein>
    <submittedName>
        <fullName evidence="1">Uncharacterized protein</fullName>
    </submittedName>
</protein>
<reference evidence="1 2" key="1">
    <citation type="submission" date="2016-01" db="EMBL/GenBank/DDBJ databases">
        <authorList>
            <person name="Oliw E.H."/>
        </authorList>
    </citation>
    <scope>NUCLEOTIDE SEQUENCE [LARGE SCALE GENOMIC DNA]</scope>
    <source>
        <strain evidence="1">LMG 22029</strain>
    </source>
</reference>
<sequence>MDNTANKAEAPATREVDARGALWPARFFAEGIDHTFHAFAGLSAHARRIPAREELFFWLLRNDWQLVSAMSGRDGLSLSERKRVKNSRNTAAGRQFGVRRAALRMVTSRVLCCEPGEVELVETPRGVCFASTPDGMEKRTITVDLVSAGVWLVIAAGISELAVGVTGPLIDNRGERGAARTPFSLQHAQQHAREISLARASGANSGQRTLDIPLPGNLRGAVTCDPAITAITAFGWRR</sequence>
<dbReference type="OrthoDB" id="8997880at2"/>
<dbReference type="Proteomes" id="UP000054893">
    <property type="component" value="Unassembled WGS sequence"/>
</dbReference>
<proteinExistence type="predicted"/>
<dbReference type="Gene3D" id="3.90.470.20">
    <property type="entry name" value="4'-phosphopantetheinyl transferase domain"/>
    <property type="match status" value="1"/>
</dbReference>
<organism evidence="1 2">
    <name type="scientific">Caballeronia sordidicola</name>
    <name type="common">Burkholderia sordidicola</name>
    <dbReference type="NCBI Taxonomy" id="196367"/>
    <lineage>
        <taxon>Bacteria</taxon>
        <taxon>Pseudomonadati</taxon>
        <taxon>Pseudomonadota</taxon>
        <taxon>Betaproteobacteria</taxon>
        <taxon>Burkholderiales</taxon>
        <taxon>Burkholderiaceae</taxon>
        <taxon>Caballeronia</taxon>
    </lineage>
</organism>
<evidence type="ECO:0000313" key="2">
    <source>
        <dbReference type="Proteomes" id="UP000054893"/>
    </source>
</evidence>